<dbReference type="InterPro" id="IPR001763">
    <property type="entry name" value="Rhodanese-like_dom"/>
</dbReference>
<dbReference type="GO" id="GO:0050313">
    <property type="term" value="F:sulfur dioxygenase activity"/>
    <property type="evidence" value="ECO:0007669"/>
    <property type="project" value="InterPro"/>
</dbReference>
<evidence type="ECO:0000259" key="2">
    <source>
        <dbReference type="PROSITE" id="PS50206"/>
    </source>
</evidence>
<organism evidence="3 4">
    <name type="scientific">Rossellomorea aquimaris</name>
    <dbReference type="NCBI Taxonomy" id="189382"/>
    <lineage>
        <taxon>Bacteria</taxon>
        <taxon>Bacillati</taxon>
        <taxon>Bacillota</taxon>
        <taxon>Bacilli</taxon>
        <taxon>Bacillales</taxon>
        <taxon>Bacillaceae</taxon>
        <taxon>Rossellomorea</taxon>
    </lineage>
</organism>
<dbReference type="InterPro" id="IPR001279">
    <property type="entry name" value="Metallo-B-lactamas"/>
</dbReference>
<dbReference type="RefSeq" id="WP_071619722.1">
    <property type="nucleotide sequence ID" value="NZ_MINN01000117.1"/>
</dbReference>
<dbReference type="Gene3D" id="3.40.250.10">
    <property type="entry name" value="Rhodanese-like domain"/>
    <property type="match status" value="1"/>
</dbReference>
<gene>
    <name evidence="3" type="ORF">BHE18_01470</name>
</gene>
<dbReference type="GO" id="GO:0070813">
    <property type="term" value="P:hydrogen sulfide metabolic process"/>
    <property type="evidence" value="ECO:0007669"/>
    <property type="project" value="TreeGrafter"/>
</dbReference>
<sequence>MSLQPLEVKDLVKKIMKNEEVFILDVRGEDDYESWKIEGKSVTTINIPLKEIKQEPGKAKEKLPDEGPIYVVCGKGISSQDGVEVLKEAGVSEITHVVDGMNGWSGHLEPVKISKLPGEGGALYQFVRLGKGCLSYIIESDGEAAIVDPNRMTHFYTDFVEEQGLKIKAVIDTHLHADHISGGREVAGQCGADYYFPENDDEGVEFEYTPLKDGSEIKVGAVPVKPFYSPGHTIGSTSLIVNDEFLLTGDILFVESIGRPDLAGKAEDWVEDLRETLYDRYKNLAGDLTVLPSHFGQMSELNEDGSVSDKLNSLYEKNKKLNVDDAGKFRHMVTDNLPEQPNSHEEIRKTNMGISHPDPDEKQSMETGPNNCSV</sequence>
<dbReference type="SMART" id="SM00450">
    <property type="entry name" value="RHOD"/>
    <property type="match status" value="1"/>
</dbReference>
<dbReference type="InterPro" id="IPR036866">
    <property type="entry name" value="RibonucZ/Hydroxyglut_hydro"/>
</dbReference>
<dbReference type="PANTHER" id="PTHR43084">
    <property type="entry name" value="PERSULFIDE DIOXYGENASE ETHE1"/>
    <property type="match status" value="1"/>
</dbReference>
<comment type="caution">
    <text evidence="3">The sequence shown here is derived from an EMBL/GenBank/DDBJ whole genome shotgun (WGS) entry which is preliminary data.</text>
</comment>
<dbReference type="EMBL" id="MINN01000117">
    <property type="protein sequence ID" value="OIU69618.1"/>
    <property type="molecule type" value="Genomic_DNA"/>
</dbReference>
<dbReference type="Gene3D" id="3.60.15.10">
    <property type="entry name" value="Ribonuclease Z/Hydroxyacylglutathione hydrolase-like"/>
    <property type="match status" value="1"/>
</dbReference>
<proteinExistence type="predicted"/>
<feature type="compositionally biased region" description="Polar residues" evidence="1">
    <location>
        <begin position="365"/>
        <end position="374"/>
    </location>
</feature>
<dbReference type="SUPFAM" id="SSF52821">
    <property type="entry name" value="Rhodanese/Cell cycle control phosphatase"/>
    <property type="match status" value="1"/>
</dbReference>
<evidence type="ECO:0000313" key="3">
    <source>
        <dbReference type="EMBL" id="OIU69618.1"/>
    </source>
</evidence>
<dbReference type="AlphaFoldDB" id="A0A1J6VWD6"/>
<dbReference type="GO" id="GO:0006749">
    <property type="term" value="P:glutathione metabolic process"/>
    <property type="evidence" value="ECO:0007669"/>
    <property type="project" value="InterPro"/>
</dbReference>
<dbReference type="InterPro" id="IPR051682">
    <property type="entry name" value="Mito_Persulfide_Diox"/>
</dbReference>
<feature type="domain" description="Rhodanese" evidence="2">
    <location>
        <begin position="17"/>
        <end position="113"/>
    </location>
</feature>
<keyword evidence="4" id="KW-1185">Reference proteome</keyword>
<dbReference type="OrthoDB" id="9784009at2"/>
<dbReference type="Proteomes" id="UP000182062">
    <property type="component" value="Unassembled WGS sequence"/>
</dbReference>
<dbReference type="CDD" id="cd07724">
    <property type="entry name" value="POD-like_MBL-fold"/>
    <property type="match status" value="1"/>
</dbReference>
<dbReference type="SUPFAM" id="SSF56281">
    <property type="entry name" value="Metallo-hydrolase/oxidoreductase"/>
    <property type="match status" value="1"/>
</dbReference>
<name>A0A1J6VWD6_9BACI</name>
<dbReference type="SMART" id="SM00849">
    <property type="entry name" value="Lactamase_B"/>
    <property type="match status" value="1"/>
</dbReference>
<accession>A0A1J6VWD6</accession>
<evidence type="ECO:0000256" key="1">
    <source>
        <dbReference type="SAM" id="MobiDB-lite"/>
    </source>
</evidence>
<dbReference type="InterPro" id="IPR036873">
    <property type="entry name" value="Rhodanese-like_dom_sf"/>
</dbReference>
<reference evidence="3 4" key="1">
    <citation type="submission" date="2016-09" db="EMBL/GenBank/DDBJ databases">
        <title>Bacillus aquimaris SAMM genome sequence reveals colonization and biosurfactant production capacities.</title>
        <authorList>
            <person name="Waghmode S.R."/>
            <person name="Suryavanshi M.V."/>
        </authorList>
    </citation>
    <scope>NUCLEOTIDE SEQUENCE [LARGE SCALE GENOMIC DNA]</scope>
    <source>
        <strain evidence="3 4">SAMM</strain>
    </source>
</reference>
<protein>
    <recommendedName>
        <fullName evidence="2">Rhodanese domain-containing protein</fullName>
    </recommendedName>
</protein>
<evidence type="ECO:0000313" key="4">
    <source>
        <dbReference type="Proteomes" id="UP000182062"/>
    </source>
</evidence>
<dbReference type="Pfam" id="PF00753">
    <property type="entry name" value="Lactamase_B"/>
    <property type="match status" value="1"/>
</dbReference>
<dbReference type="PROSITE" id="PS50206">
    <property type="entry name" value="RHODANESE_3"/>
    <property type="match status" value="1"/>
</dbReference>
<dbReference type="InterPro" id="IPR044528">
    <property type="entry name" value="POD-like_MBL-fold"/>
</dbReference>
<feature type="region of interest" description="Disordered" evidence="1">
    <location>
        <begin position="350"/>
        <end position="374"/>
    </location>
</feature>
<dbReference type="Pfam" id="PF00581">
    <property type="entry name" value="Rhodanese"/>
    <property type="match status" value="1"/>
</dbReference>
<dbReference type="PANTHER" id="PTHR43084:SF7">
    <property type="entry name" value="BETA-LACTAMASE DOMAIN PROTEIN"/>
    <property type="match status" value="1"/>
</dbReference>